<evidence type="ECO:0000256" key="4">
    <source>
        <dbReference type="ARBA" id="ARBA00023157"/>
    </source>
</evidence>
<evidence type="ECO:0000256" key="2">
    <source>
        <dbReference type="ARBA" id="ARBA00022525"/>
    </source>
</evidence>
<reference evidence="7" key="2">
    <citation type="submission" date="2015-01" db="EMBL/GenBank/DDBJ databases">
        <authorList>
            <person name="Oliveira U.C."/>
            <person name="Junqueira-Azevedo I.L.M."/>
        </authorList>
    </citation>
    <scope>NUCLEOTIDE SEQUENCE</scope>
</reference>
<dbReference type="SMART" id="SM00121">
    <property type="entry name" value="IB"/>
    <property type="match status" value="1"/>
</dbReference>
<keyword evidence="4" id="KW-1015">Disulfide bond</keyword>
<dbReference type="InterPro" id="IPR009030">
    <property type="entry name" value="Growth_fac_rcpt_cys_sf"/>
</dbReference>
<protein>
    <submittedName>
        <fullName evidence="7">TSA: Tityus bahiensis Tbah02317 mRNA sequence</fullName>
    </submittedName>
</protein>
<dbReference type="PANTHER" id="PTHR14186:SF20">
    <property type="entry name" value="CYSTEINE-RICH MOTOR NEURON 1 PROTEIN-LIKE"/>
    <property type="match status" value="1"/>
</dbReference>
<dbReference type="GO" id="GO:0005576">
    <property type="term" value="C:extracellular region"/>
    <property type="evidence" value="ECO:0007669"/>
    <property type="project" value="UniProtKB-SubCell"/>
</dbReference>
<evidence type="ECO:0000259" key="6">
    <source>
        <dbReference type="PROSITE" id="PS51323"/>
    </source>
</evidence>
<keyword evidence="2" id="KW-0964">Secreted</keyword>
<feature type="signal peptide" evidence="5">
    <location>
        <begin position="1"/>
        <end position="21"/>
    </location>
</feature>
<sequence length="110" mass="11864">MDLKLAFLFVFALCFFSIGLSLKCRCSGVTCVDKTEEDCPEVGVTKYGCKCCKVCAQNIGESCGGVYNVSGICGRNLECVKPPPPEGADEHTASIHNFNSRGTCQKKIEN</sequence>
<accession>A0A0C9RPA6</accession>
<feature type="chain" id="PRO_5002202668" evidence="5">
    <location>
        <begin position="22"/>
        <end position="110"/>
    </location>
</feature>
<dbReference type="GO" id="GO:0001558">
    <property type="term" value="P:regulation of cell growth"/>
    <property type="evidence" value="ECO:0007669"/>
    <property type="project" value="InterPro"/>
</dbReference>
<dbReference type="Gene3D" id="4.10.40.20">
    <property type="match status" value="1"/>
</dbReference>
<dbReference type="PANTHER" id="PTHR14186">
    <property type="entry name" value="INSULIN-LIKE GROWTH FACTOR BINDING PROTEIN-RELATED"/>
    <property type="match status" value="1"/>
</dbReference>
<organism evidence="7">
    <name type="scientific">Tityus bahiensis</name>
    <name type="common">Brazilian scorpion</name>
    <dbReference type="NCBI Taxonomy" id="50343"/>
    <lineage>
        <taxon>Eukaryota</taxon>
        <taxon>Metazoa</taxon>
        <taxon>Ecdysozoa</taxon>
        <taxon>Arthropoda</taxon>
        <taxon>Chelicerata</taxon>
        <taxon>Arachnida</taxon>
        <taxon>Scorpiones</taxon>
        <taxon>Buthida</taxon>
        <taxon>Buthoidea</taxon>
        <taxon>Buthidae</taxon>
        <taxon>Tityus</taxon>
    </lineage>
</organism>
<evidence type="ECO:0000313" key="7">
    <source>
        <dbReference type="EMBL" id="JAG85194.1"/>
    </source>
</evidence>
<evidence type="ECO:0000256" key="5">
    <source>
        <dbReference type="SAM" id="SignalP"/>
    </source>
</evidence>
<keyword evidence="3 5" id="KW-0732">Signal</keyword>
<evidence type="ECO:0000256" key="3">
    <source>
        <dbReference type="ARBA" id="ARBA00022729"/>
    </source>
</evidence>
<dbReference type="AlphaFoldDB" id="A0A0C9RPA6"/>
<name>A0A0C9RPA6_TITBA</name>
<dbReference type="SUPFAM" id="SSF57184">
    <property type="entry name" value="Growth factor receptor domain"/>
    <property type="match status" value="1"/>
</dbReference>
<dbReference type="EMBL" id="GBXR01000032">
    <property type="protein sequence ID" value="JAG85194.1"/>
    <property type="molecule type" value="mRNA"/>
</dbReference>
<proteinExistence type="evidence at transcript level"/>
<feature type="domain" description="IGFBP N-terminal" evidence="6">
    <location>
        <begin position="22"/>
        <end position="107"/>
    </location>
</feature>
<dbReference type="PROSITE" id="PS51323">
    <property type="entry name" value="IGFBP_N_2"/>
    <property type="match status" value="1"/>
</dbReference>
<reference evidence="7" key="1">
    <citation type="journal article" date="2015" name="Toxicon">
        <title>The transcriptome recipe for the venom cocktail of Tityus bahiensis scorpion.</title>
        <authorList>
            <person name="de Oliveira U.C."/>
            <person name="Candido D.M."/>
            <person name="Coronado Dorce V.A."/>
            <person name="Junqueira-de-Azevedo Ide L."/>
        </authorList>
    </citation>
    <scope>NUCLEOTIDE SEQUENCE</scope>
</reference>
<dbReference type="GO" id="GO:0005520">
    <property type="term" value="F:insulin-like growth factor binding"/>
    <property type="evidence" value="ECO:0007669"/>
    <property type="project" value="InterPro"/>
</dbReference>
<dbReference type="InterPro" id="IPR000867">
    <property type="entry name" value="IGFBP-like"/>
</dbReference>
<comment type="subcellular location">
    <subcellularLocation>
        <location evidence="1">Secreted</location>
    </subcellularLocation>
</comment>
<dbReference type="GO" id="GO:0009966">
    <property type="term" value="P:regulation of signal transduction"/>
    <property type="evidence" value="ECO:0007669"/>
    <property type="project" value="TreeGrafter"/>
</dbReference>
<dbReference type="InterPro" id="IPR011390">
    <property type="entry name" value="IGFBP_rP_mac25"/>
</dbReference>
<evidence type="ECO:0000256" key="1">
    <source>
        <dbReference type="ARBA" id="ARBA00004613"/>
    </source>
</evidence>